<dbReference type="SMART" id="SM00710">
    <property type="entry name" value="PbH1"/>
    <property type="match status" value="10"/>
</dbReference>
<sequence length="641" mass="67368">MNVSSYQELLIALAMNAPIIIVTNDIVIEGQITINYAVAIQGIERTTLLQRSTTYSGYVFNITANGQLLLQDLIVDGGSTIGLEDGSSLINSAGTLNTNNVTLQNSSSTFRGGALMVGGASTVTVMNNTIISNCSAVGIGGAIYVGGTNKRVVITNSTISGSFSGSNGGAIYTNQTATLSCTTVTFIENEASTNGGVLFANINTTTTISNCQCMMNVASNGGAIFANASTTPEIVDTVFTENIARANGGAVYLNNDSNSLLSRNSFERNEAINGAGLFVNNAATMNLDNTSFTNNVASNNAGALFMNTNTQSTITACTSRANVAVNNGGAMYANIGAILQLENSLIDSNIAGNEAGGIYVNSTANATVSNAEINGNEAVIGGAVSINTNGSMMITNSRIIDNNASVRAGAINNFGALTLINRVDFGPIGSNEAPIAPGIFNAGEMNVEDLTTDINGVYIVDAENVIRIINPLFAGSVFQLDTSEYVFPDPERSPIVVAIPTPQYPVLSQSDANAFLKPVTGFEDWEIQLLNNQVVLVFNPSPLQYTITYVGVLSTINPNPTSYRPEDLPIVLQDPNPVEGYEFIGWFDELGNQVSIIPQGTVGDIVLYARYRETGGAFGEGQMITNRVRVRCCPCDAPAKE</sequence>
<comment type="caution">
    <text evidence="1">The sequence shown here is derived from an EMBL/GenBank/DDBJ whole genome shotgun (WGS) entry which is preliminary data.</text>
</comment>
<name>A0ABS2PCJ5_9BACL</name>
<dbReference type="InterPro" id="IPR006626">
    <property type="entry name" value="PbH1"/>
</dbReference>
<dbReference type="RefSeq" id="WP_204697716.1">
    <property type="nucleotide sequence ID" value="NZ_JAFBEC010000006.1"/>
</dbReference>
<dbReference type="PANTHER" id="PTHR11319:SF35">
    <property type="entry name" value="OUTER MEMBRANE PROTEIN PMPC-RELATED"/>
    <property type="match status" value="1"/>
</dbReference>
<dbReference type="InterPro" id="IPR012334">
    <property type="entry name" value="Pectin_lyas_fold"/>
</dbReference>
<evidence type="ECO:0000313" key="1">
    <source>
        <dbReference type="EMBL" id="MBM7633154.1"/>
    </source>
</evidence>
<protein>
    <recommendedName>
        <fullName evidence="3">Right handed beta helix domain-containing protein</fullName>
    </recommendedName>
</protein>
<dbReference type="PANTHER" id="PTHR11319">
    <property type="entry name" value="G PROTEIN-COUPLED RECEPTOR-RELATED"/>
    <property type="match status" value="1"/>
</dbReference>
<dbReference type="Proteomes" id="UP000741863">
    <property type="component" value="Unassembled WGS sequence"/>
</dbReference>
<dbReference type="EMBL" id="JAFBEC010000006">
    <property type="protein sequence ID" value="MBM7633154.1"/>
    <property type="molecule type" value="Genomic_DNA"/>
</dbReference>
<gene>
    <name evidence="1" type="ORF">JOD17_002248</name>
</gene>
<accession>A0ABS2PCJ5</accession>
<reference evidence="1 2" key="1">
    <citation type="submission" date="2021-01" db="EMBL/GenBank/DDBJ databases">
        <title>Genomic Encyclopedia of Type Strains, Phase IV (KMG-IV): sequencing the most valuable type-strain genomes for metagenomic binning, comparative biology and taxonomic classification.</title>
        <authorList>
            <person name="Goeker M."/>
        </authorList>
    </citation>
    <scope>NUCLEOTIDE SEQUENCE [LARGE SCALE GENOMIC DNA]</scope>
    <source>
        <strain evidence="1 2">DSM 25540</strain>
    </source>
</reference>
<organism evidence="1 2">
    <name type="scientific">Geomicrobium sediminis</name>
    <dbReference type="NCBI Taxonomy" id="1347788"/>
    <lineage>
        <taxon>Bacteria</taxon>
        <taxon>Bacillati</taxon>
        <taxon>Bacillota</taxon>
        <taxon>Bacilli</taxon>
        <taxon>Bacillales</taxon>
        <taxon>Geomicrobium</taxon>
    </lineage>
</organism>
<dbReference type="Gene3D" id="2.160.20.10">
    <property type="entry name" value="Single-stranded right-handed beta-helix, Pectin lyase-like"/>
    <property type="match status" value="1"/>
</dbReference>
<keyword evidence="2" id="KW-1185">Reference proteome</keyword>
<proteinExistence type="predicted"/>
<dbReference type="InterPro" id="IPR011050">
    <property type="entry name" value="Pectin_lyase_fold/virulence"/>
</dbReference>
<evidence type="ECO:0000313" key="2">
    <source>
        <dbReference type="Proteomes" id="UP000741863"/>
    </source>
</evidence>
<evidence type="ECO:0008006" key="3">
    <source>
        <dbReference type="Google" id="ProtNLM"/>
    </source>
</evidence>
<dbReference type="SUPFAM" id="SSF51126">
    <property type="entry name" value="Pectin lyase-like"/>
    <property type="match status" value="2"/>
</dbReference>